<keyword evidence="2" id="KW-0325">Glycoprotein</keyword>
<organism evidence="4 5">
    <name type="scientific">Alcanivorax nanhaiticus</name>
    <dbReference type="NCBI Taxonomy" id="1177154"/>
    <lineage>
        <taxon>Bacteria</taxon>
        <taxon>Pseudomonadati</taxon>
        <taxon>Pseudomonadota</taxon>
        <taxon>Gammaproteobacteria</taxon>
        <taxon>Oceanospirillales</taxon>
        <taxon>Alcanivoracaceae</taxon>
        <taxon>Alcanivorax</taxon>
    </lineage>
</organism>
<dbReference type="RefSeq" id="WP_035234598.1">
    <property type="nucleotide sequence ID" value="NZ_ARXV01000017.1"/>
</dbReference>
<dbReference type="Gene3D" id="3.40.50.300">
    <property type="entry name" value="P-loop containing nucleotide triphosphate hydrolases"/>
    <property type="match status" value="1"/>
</dbReference>
<evidence type="ECO:0000256" key="2">
    <source>
        <dbReference type="ARBA" id="ARBA00023180"/>
    </source>
</evidence>
<dbReference type="OrthoDB" id="9075305at2"/>
<accession>A0A095TM06</accession>
<feature type="domain" description="Sulfotransferase" evidence="3">
    <location>
        <begin position="10"/>
        <end position="202"/>
    </location>
</feature>
<reference evidence="4 5" key="1">
    <citation type="submission" date="2012-09" db="EMBL/GenBank/DDBJ databases">
        <title>Genome Sequence of alkane-degrading Bacterium Alcanivorax sp. 19-m-6.</title>
        <authorList>
            <person name="Lai Q."/>
            <person name="Shao Z."/>
        </authorList>
    </citation>
    <scope>NUCLEOTIDE SEQUENCE [LARGE SCALE GENOMIC DNA]</scope>
    <source>
        <strain evidence="4 5">19-m-6</strain>
    </source>
</reference>
<dbReference type="InterPro" id="IPR000863">
    <property type="entry name" value="Sulfotransferase_dom"/>
</dbReference>
<dbReference type="AlphaFoldDB" id="A0A095TM06"/>
<dbReference type="InterPro" id="IPR037359">
    <property type="entry name" value="NST/OST"/>
</dbReference>
<evidence type="ECO:0000259" key="3">
    <source>
        <dbReference type="Pfam" id="PF00685"/>
    </source>
</evidence>
<evidence type="ECO:0000313" key="5">
    <source>
        <dbReference type="Proteomes" id="UP000029444"/>
    </source>
</evidence>
<evidence type="ECO:0000313" key="4">
    <source>
        <dbReference type="EMBL" id="KGD63483.1"/>
    </source>
</evidence>
<protein>
    <submittedName>
        <fullName evidence="4">Sulfotransferase</fullName>
    </submittedName>
</protein>
<dbReference type="SUPFAM" id="SSF52540">
    <property type="entry name" value="P-loop containing nucleoside triphosphate hydrolases"/>
    <property type="match status" value="1"/>
</dbReference>
<dbReference type="eggNOG" id="COG0457">
    <property type="taxonomic scope" value="Bacteria"/>
</dbReference>
<dbReference type="InterPro" id="IPR027417">
    <property type="entry name" value="P-loop_NTPase"/>
</dbReference>
<dbReference type="Proteomes" id="UP000029444">
    <property type="component" value="Unassembled WGS sequence"/>
</dbReference>
<sequence>MNSGDYPGCFIIGLPKSGTTALYNILTQSPEVFDCAVKEPNHFLPTSVTQAGVHDVDAYLTLYRDAVKEGLLSIDASISYAHFPDSIKKILSAKPDAKFVIVLRRPERMVVSQYQQMRYGLFEDKESFHEAWRDRLENGQPESGYYQFVRDYPKSGAVGSILEKVLKIVPANQIKILIYEEIFSDSSESLANLVDFLGLAPFEYEVKMINAGKEPSSNIIHRLIIKDSLIFRAFRILVKKIPFLNPDSVRGFYEKRMVRASKSSFSDLSDLELDRYFELEKRKVEALLGRSIPSWWG</sequence>
<name>A0A095TM06_9GAMM</name>
<dbReference type="GO" id="GO:0008146">
    <property type="term" value="F:sulfotransferase activity"/>
    <property type="evidence" value="ECO:0007669"/>
    <property type="project" value="InterPro"/>
</dbReference>
<gene>
    <name evidence="4" type="ORF">Y5S_03292</name>
</gene>
<evidence type="ECO:0000256" key="1">
    <source>
        <dbReference type="ARBA" id="ARBA00022679"/>
    </source>
</evidence>
<proteinExistence type="predicted"/>
<dbReference type="EMBL" id="ARXV01000017">
    <property type="protein sequence ID" value="KGD63483.1"/>
    <property type="molecule type" value="Genomic_DNA"/>
</dbReference>
<dbReference type="PANTHER" id="PTHR10605:SF56">
    <property type="entry name" value="BIFUNCTIONAL HEPARAN SULFATE N-DEACETYLASE_N-SULFOTRANSFERASE"/>
    <property type="match status" value="1"/>
</dbReference>
<dbReference type="STRING" id="1177154.Y5S_03292"/>
<keyword evidence="1 4" id="KW-0808">Transferase</keyword>
<comment type="caution">
    <text evidence="4">The sequence shown here is derived from an EMBL/GenBank/DDBJ whole genome shotgun (WGS) entry which is preliminary data.</text>
</comment>
<dbReference type="Pfam" id="PF00685">
    <property type="entry name" value="Sulfotransfer_1"/>
    <property type="match status" value="1"/>
</dbReference>
<dbReference type="PANTHER" id="PTHR10605">
    <property type="entry name" value="HEPARAN SULFATE SULFOTRANSFERASE"/>
    <property type="match status" value="1"/>
</dbReference>
<keyword evidence="5" id="KW-1185">Reference proteome</keyword>